<accession>A0A7W6RX95</accession>
<dbReference type="AlphaFoldDB" id="A0A7W6RX95"/>
<comment type="caution">
    <text evidence="1">The sequence shown here is derived from an EMBL/GenBank/DDBJ whole genome shotgun (WGS) entry which is preliminary data.</text>
</comment>
<reference evidence="1 2" key="1">
    <citation type="submission" date="2020-08" db="EMBL/GenBank/DDBJ databases">
        <title>Genome sequencing of Purple Non-Sulfur Bacteria from various extreme environments.</title>
        <authorList>
            <person name="Mayer M."/>
        </authorList>
    </citation>
    <scope>NUCLEOTIDE SEQUENCE [LARGE SCALE GENOMIC DNA]</scope>
    <source>
        <strain evidence="1 2">JA135</strain>
    </source>
</reference>
<proteinExistence type="predicted"/>
<dbReference type="EMBL" id="JACIGI010000004">
    <property type="protein sequence ID" value="MBB4284913.1"/>
    <property type="molecule type" value="Genomic_DNA"/>
</dbReference>
<protein>
    <submittedName>
        <fullName evidence="1">Uncharacterized protein</fullName>
    </submittedName>
</protein>
<organism evidence="1 2">
    <name type="scientific">Roseospira goensis</name>
    <dbReference type="NCBI Taxonomy" id="391922"/>
    <lineage>
        <taxon>Bacteria</taxon>
        <taxon>Pseudomonadati</taxon>
        <taxon>Pseudomonadota</taxon>
        <taxon>Alphaproteobacteria</taxon>
        <taxon>Rhodospirillales</taxon>
        <taxon>Rhodospirillaceae</taxon>
        <taxon>Roseospira</taxon>
    </lineage>
</organism>
<dbReference type="Proteomes" id="UP000555728">
    <property type="component" value="Unassembled WGS sequence"/>
</dbReference>
<evidence type="ECO:0000313" key="1">
    <source>
        <dbReference type="EMBL" id="MBB4284913.1"/>
    </source>
</evidence>
<sequence>MTLFPLSPLSPARLRGVRLAGVSVAILLGGAVAACAPDPPYAHLPEPGQGRAVGEGAAGRAVVRDATEATTDLGAGPDSGGEAAPASGACGRLLALQDYQARLRDLIAAIEADGVTDAERTDLMRAYSRLHEAEAEAAAAARDVAGARYRLEALTGGSLKAHEMPACR</sequence>
<gene>
    <name evidence="1" type="ORF">GGD88_000627</name>
</gene>
<keyword evidence="2" id="KW-1185">Reference proteome</keyword>
<dbReference type="RefSeq" id="WP_184431631.1">
    <property type="nucleotide sequence ID" value="NZ_JACIGI010000004.1"/>
</dbReference>
<evidence type="ECO:0000313" key="2">
    <source>
        <dbReference type="Proteomes" id="UP000555728"/>
    </source>
</evidence>
<name>A0A7W6RX95_9PROT</name>